<feature type="compositionally biased region" description="Low complexity" evidence="6">
    <location>
        <begin position="135"/>
        <end position="151"/>
    </location>
</feature>
<dbReference type="GO" id="GO:0008270">
    <property type="term" value="F:zinc ion binding"/>
    <property type="evidence" value="ECO:0007669"/>
    <property type="project" value="UniProtKB-KW"/>
</dbReference>
<gene>
    <name evidence="8" type="primary">PARPA_05969.1 scaffold 20345</name>
</gene>
<evidence type="ECO:0000256" key="1">
    <source>
        <dbReference type="ARBA" id="ARBA00022723"/>
    </source>
</evidence>
<name>A0A0B7N1C0_9FUNG</name>
<evidence type="ECO:0000313" key="8">
    <source>
        <dbReference type="EMBL" id="CEP12056.1"/>
    </source>
</evidence>
<dbReference type="InterPro" id="IPR036236">
    <property type="entry name" value="Znf_C2H2_sf"/>
</dbReference>
<dbReference type="GO" id="GO:0005667">
    <property type="term" value="C:transcription regulator complex"/>
    <property type="evidence" value="ECO:0007669"/>
    <property type="project" value="TreeGrafter"/>
</dbReference>
<dbReference type="STRING" id="35722.A0A0B7N1C0"/>
<dbReference type="AlphaFoldDB" id="A0A0B7N1C0"/>
<reference evidence="8 9" key="1">
    <citation type="submission" date="2014-09" db="EMBL/GenBank/DDBJ databases">
        <authorList>
            <person name="Ellenberger Sabrina"/>
        </authorList>
    </citation>
    <scope>NUCLEOTIDE SEQUENCE [LARGE SCALE GENOMIC DNA]</scope>
    <source>
        <strain evidence="8 9">CBS 412.66</strain>
    </source>
</reference>
<dbReference type="GO" id="GO:0000785">
    <property type="term" value="C:chromatin"/>
    <property type="evidence" value="ECO:0007669"/>
    <property type="project" value="TreeGrafter"/>
</dbReference>
<protein>
    <recommendedName>
        <fullName evidence="7">C2H2-type domain-containing protein</fullName>
    </recommendedName>
</protein>
<evidence type="ECO:0000256" key="6">
    <source>
        <dbReference type="SAM" id="MobiDB-lite"/>
    </source>
</evidence>
<dbReference type="GO" id="GO:0031519">
    <property type="term" value="C:PcG protein complex"/>
    <property type="evidence" value="ECO:0007669"/>
    <property type="project" value="TreeGrafter"/>
</dbReference>
<keyword evidence="1" id="KW-0479">Metal-binding</keyword>
<dbReference type="Gene3D" id="3.30.160.60">
    <property type="entry name" value="Classic Zinc Finger"/>
    <property type="match status" value="2"/>
</dbReference>
<proteinExistence type="predicted"/>
<accession>A0A0B7N1C0</accession>
<keyword evidence="2" id="KW-0677">Repeat</keyword>
<dbReference type="EMBL" id="LN727311">
    <property type="protein sequence ID" value="CEP12056.1"/>
    <property type="molecule type" value="Genomic_DNA"/>
</dbReference>
<dbReference type="FunFam" id="3.30.160.60:FF:000072">
    <property type="entry name" value="zinc finger protein 143 isoform X1"/>
    <property type="match status" value="1"/>
</dbReference>
<evidence type="ECO:0000313" key="9">
    <source>
        <dbReference type="Proteomes" id="UP000054107"/>
    </source>
</evidence>
<evidence type="ECO:0000256" key="2">
    <source>
        <dbReference type="ARBA" id="ARBA00022737"/>
    </source>
</evidence>
<dbReference type="GO" id="GO:0000978">
    <property type="term" value="F:RNA polymerase II cis-regulatory region sequence-specific DNA binding"/>
    <property type="evidence" value="ECO:0007669"/>
    <property type="project" value="TreeGrafter"/>
</dbReference>
<feature type="domain" description="C2H2-type" evidence="7">
    <location>
        <begin position="31"/>
        <end position="60"/>
    </location>
</feature>
<dbReference type="OrthoDB" id="6365676at2759"/>
<evidence type="ECO:0000259" key="7">
    <source>
        <dbReference type="PROSITE" id="PS50157"/>
    </source>
</evidence>
<dbReference type="SMART" id="SM00355">
    <property type="entry name" value="ZnF_C2H2"/>
    <property type="match status" value="2"/>
</dbReference>
<dbReference type="PROSITE" id="PS00028">
    <property type="entry name" value="ZINC_FINGER_C2H2_1"/>
    <property type="match status" value="2"/>
</dbReference>
<dbReference type="PROSITE" id="PS50157">
    <property type="entry name" value="ZINC_FINGER_C2H2_2"/>
    <property type="match status" value="2"/>
</dbReference>
<feature type="compositionally biased region" description="Polar residues" evidence="6">
    <location>
        <begin position="1"/>
        <end position="26"/>
    </location>
</feature>
<evidence type="ECO:0000256" key="5">
    <source>
        <dbReference type="PROSITE-ProRule" id="PRU00042"/>
    </source>
</evidence>
<evidence type="ECO:0000256" key="4">
    <source>
        <dbReference type="ARBA" id="ARBA00022833"/>
    </source>
</evidence>
<dbReference type="PANTHER" id="PTHR14003">
    <property type="entry name" value="TRANSCRIPTIONAL REPRESSOR PROTEIN YY"/>
    <property type="match status" value="1"/>
</dbReference>
<evidence type="ECO:0000256" key="3">
    <source>
        <dbReference type="ARBA" id="ARBA00022771"/>
    </source>
</evidence>
<feature type="region of interest" description="Disordered" evidence="6">
    <location>
        <begin position="1"/>
        <end position="32"/>
    </location>
</feature>
<keyword evidence="9" id="KW-1185">Reference proteome</keyword>
<dbReference type="InterPro" id="IPR013087">
    <property type="entry name" value="Znf_C2H2_type"/>
</dbReference>
<keyword evidence="4" id="KW-0862">Zinc</keyword>
<keyword evidence="3 5" id="KW-0863">Zinc-finger</keyword>
<organism evidence="8 9">
    <name type="scientific">Parasitella parasitica</name>
    <dbReference type="NCBI Taxonomy" id="35722"/>
    <lineage>
        <taxon>Eukaryota</taxon>
        <taxon>Fungi</taxon>
        <taxon>Fungi incertae sedis</taxon>
        <taxon>Mucoromycota</taxon>
        <taxon>Mucoromycotina</taxon>
        <taxon>Mucoromycetes</taxon>
        <taxon>Mucorales</taxon>
        <taxon>Mucorineae</taxon>
        <taxon>Mucoraceae</taxon>
        <taxon>Parasitella</taxon>
    </lineage>
</organism>
<sequence length="188" mass="22166">MLSITNSKGRQVNLLNDESYKHPQQPQKKRYHCTEPGCQKSFTTSGHLARHHRIHTGEKNFHCLYPGCPSRFSRQDNMMQHYRTHMSSRSRHHHYHYQYYQQYTQEPLECQYTYYIQERSPALYPLKHTIRRGRSSFSSSSTDSNSSCGSKSPPPPPQYQQSISLPPLNAINSKWIHQQPATYYPEYV</sequence>
<feature type="domain" description="C2H2-type" evidence="7">
    <location>
        <begin position="61"/>
        <end position="90"/>
    </location>
</feature>
<feature type="region of interest" description="Disordered" evidence="6">
    <location>
        <begin position="134"/>
        <end position="164"/>
    </location>
</feature>
<dbReference type="PANTHER" id="PTHR14003:SF19">
    <property type="entry name" value="YY2 TRANSCRIPTION FACTOR"/>
    <property type="match status" value="1"/>
</dbReference>
<dbReference type="GO" id="GO:0000981">
    <property type="term" value="F:DNA-binding transcription factor activity, RNA polymerase II-specific"/>
    <property type="evidence" value="ECO:0007669"/>
    <property type="project" value="UniProtKB-ARBA"/>
</dbReference>
<dbReference type="Proteomes" id="UP000054107">
    <property type="component" value="Unassembled WGS sequence"/>
</dbReference>
<dbReference type="Pfam" id="PF00096">
    <property type="entry name" value="zf-C2H2"/>
    <property type="match status" value="2"/>
</dbReference>
<dbReference type="SUPFAM" id="SSF57667">
    <property type="entry name" value="beta-beta-alpha zinc fingers"/>
    <property type="match status" value="1"/>
</dbReference>